<proteinExistence type="predicted"/>
<sequence length="455" mass="50760">MAVAAHAGHHVLSELSPTMSPSVNCPFRFETMWLTHNEFKGLVQHSWAQADFVHSSAITIFKAVAQRWNKDTFRNVFRRKRTCLARLAGIQRSLALRPTSSLVAAPLITSFFSARLFIPSVSVKENKLMSCVSSPTTSILLNGSSLDSFSPSRGIRQGHPPSLYLFILCMEYLVHLIENMIEARTWKGVEPTRNSFSMTHLLFADDILLMGSTSPATLNAAKSALQSFCQESGMRINLEKSKLHFSRNTSPTHRQQTCLTFNITETEDLGKYLEFPIGLSPRKERDFNFVVEKVRTNLAGWKASMLSMAGRVLLINTTCAATPSYFMQCSRLLQSTLSKLDRLNRDFLWGSTSTKRKIHLVSWEVATMSKASGGLGIPNMNLRNKALLGNLVSRAASSGEPWARLLRHQFTTNKPACLSSGSSNWKALRTGMDVWEMGAKWLIGNGASALFWSDR</sequence>
<dbReference type="EMBL" id="PGOL01002824">
    <property type="protein sequence ID" value="PKI44750.1"/>
    <property type="molecule type" value="Genomic_DNA"/>
</dbReference>
<gene>
    <name evidence="2" type="ORF">CRG98_034859</name>
</gene>
<keyword evidence="3" id="KW-1185">Reference proteome</keyword>
<dbReference type="PANTHER" id="PTHR33116">
    <property type="entry name" value="REVERSE TRANSCRIPTASE ZINC-BINDING DOMAIN-CONTAINING PROTEIN-RELATED-RELATED"/>
    <property type="match status" value="1"/>
</dbReference>
<dbReference type="InterPro" id="IPR043502">
    <property type="entry name" value="DNA/RNA_pol_sf"/>
</dbReference>
<feature type="domain" description="Reverse transcriptase" evidence="1">
    <location>
        <begin position="140"/>
        <end position="245"/>
    </location>
</feature>
<dbReference type="AlphaFoldDB" id="A0A2I0IM75"/>
<evidence type="ECO:0000313" key="3">
    <source>
        <dbReference type="Proteomes" id="UP000233551"/>
    </source>
</evidence>
<dbReference type="InterPro" id="IPR000477">
    <property type="entry name" value="RT_dom"/>
</dbReference>
<accession>A0A2I0IM75</accession>
<name>A0A2I0IM75_PUNGR</name>
<evidence type="ECO:0000259" key="1">
    <source>
        <dbReference type="Pfam" id="PF00078"/>
    </source>
</evidence>
<dbReference type="SUPFAM" id="SSF56672">
    <property type="entry name" value="DNA/RNA polymerases"/>
    <property type="match status" value="1"/>
</dbReference>
<dbReference type="Pfam" id="PF00078">
    <property type="entry name" value="RVT_1"/>
    <property type="match status" value="1"/>
</dbReference>
<dbReference type="PANTHER" id="PTHR33116:SF70">
    <property type="entry name" value="NON-LTR RETROELEMENT REVERSE TRANSCRIPTASE-LIKE PROTEIN"/>
    <property type="match status" value="1"/>
</dbReference>
<reference evidence="2 3" key="1">
    <citation type="submission" date="2017-11" db="EMBL/GenBank/DDBJ databases">
        <title>De-novo sequencing of pomegranate (Punica granatum L.) genome.</title>
        <authorList>
            <person name="Akparov Z."/>
            <person name="Amiraslanov A."/>
            <person name="Hajiyeva S."/>
            <person name="Abbasov M."/>
            <person name="Kaur K."/>
            <person name="Hamwieh A."/>
            <person name="Solovyev V."/>
            <person name="Salamov A."/>
            <person name="Braich B."/>
            <person name="Kosarev P."/>
            <person name="Mahmoud A."/>
            <person name="Hajiyev E."/>
            <person name="Babayeva S."/>
            <person name="Izzatullayeva V."/>
            <person name="Mammadov A."/>
            <person name="Mammadov A."/>
            <person name="Sharifova S."/>
            <person name="Ojaghi J."/>
            <person name="Eynullazada K."/>
            <person name="Bayramov B."/>
            <person name="Abdulazimova A."/>
            <person name="Shahmuradov I."/>
        </authorList>
    </citation>
    <scope>NUCLEOTIDE SEQUENCE [LARGE SCALE GENOMIC DNA]</scope>
    <source>
        <strain evidence="3">cv. AG2017</strain>
        <tissue evidence="2">Leaf</tissue>
    </source>
</reference>
<dbReference type="STRING" id="22663.A0A2I0IM75"/>
<protein>
    <recommendedName>
        <fullName evidence="1">Reverse transcriptase domain-containing protein</fullName>
    </recommendedName>
</protein>
<evidence type="ECO:0000313" key="2">
    <source>
        <dbReference type="EMBL" id="PKI44750.1"/>
    </source>
</evidence>
<comment type="caution">
    <text evidence="2">The sequence shown here is derived from an EMBL/GenBank/DDBJ whole genome shotgun (WGS) entry which is preliminary data.</text>
</comment>
<dbReference type="Proteomes" id="UP000233551">
    <property type="component" value="Unassembled WGS sequence"/>
</dbReference>
<organism evidence="2 3">
    <name type="scientific">Punica granatum</name>
    <name type="common">Pomegranate</name>
    <dbReference type="NCBI Taxonomy" id="22663"/>
    <lineage>
        <taxon>Eukaryota</taxon>
        <taxon>Viridiplantae</taxon>
        <taxon>Streptophyta</taxon>
        <taxon>Embryophyta</taxon>
        <taxon>Tracheophyta</taxon>
        <taxon>Spermatophyta</taxon>
        <taxon>Magnoliopsida</taxon>
        <taxon>eudicotyledons</taxon>
        <taxon>Gunneridae</taxon>
        <taxon>Pentapetalae</taxon>
        <taxon>rosids</taxon>
        <taxon>malvids</taxon>
        <taxon>Myrtales</taxon>
        <taxon>Lythraceae</taxon>
        <taxon>Punica</taxon>
    </lineage>
</organism>